<dbReference type="SUPFAM" id="SSF56300">
    <property type="entry name" value="Metallo-dependent phosphatases"/>
    <property type="match status" value="1"/>
</dbReference>
<dbReference type="PANTHER" id="PTHR42988">
    <property type="entry name" value="PHOSPHOHYDROLASE"/>
    <property type="match status" value="1"/>
</dbReference>
<dbReference type="EMBL" id="JAPJZI010000001">
    <property type="protein sequence ID" value="MDA5397321.1"/>
    <property type="molecule type" value="Genomic_DNA"/>
</dbReference>
<feature type="domain" description="Calcineurin-like phosphoesterase" evidence="5">
    <location>
        <begin position="2"/>
        <end position="228"/>
    </location>
</feature>
<gene>
    <name evidence="6" type="ORF">OQ273_01940</name>
</gene>
<dbReference type="Pfam" id="PF00149">
    <property type="entry name" value="Metallophos"/>
    <property type="match status" value="1"/>
</dbReference>
<evidence type="ECO:0000256" key="4">
    <source>
        <dbReference type="ARBA" id="ARBA00025742"/>
    </source>
</evidence>
<dbReference type="PANTHER" id="PTHR42988:SF2">
    <property type="entry name" value="CYCLIC NUCLEOTIDE PHOSPHODIESTERASE CBUA0032-RELATED"/>
    <property type="match status" value="1"/>
</dbReference>
<keyword evidence="1" id="KW-0479">Metal-binding</keyword>
<dbReference type="GO" id="GO:0016787">
    <property type="term" value="F:hydrolase activity"/>
    <property type="evidence" value="ECO:0007669"/>
    <property type="project" value="UniProtKB-KW"/>
</dbReference>
<dbReference type="Gene3D" id="3.60.21.10">
    <property type="match status" value="1"/>
</dbReference>
<keyword evidence="7" id="KW-1185">Reference proteome</keyword>
<reference evidence="6" key="1">
    <citation type="submission" date="2022-11" db="EMBL/GenBank/DDBJ databases">
        <title>Draft genome sequence of Hoeflea poritis E7-10 and Hoeflea prorocentri PM5-8, separated from scleractinian coral Porites lutea and marine dinoflagellate.</title>
        <authorList>
            <person name="Zhang G."/>
            <person name="Wei Q."/>
            <person name="Cai L."/>
        </authorList>
    </citation>
    <scope>NUCLEOTIDE SEQUENCE</scope>
    <source>
        <strain evidence="6">PM5-8</strain>
    </source>
</reference>
<name>A0A9X3UIY6_9HYPH</name>
<dbReference type="InterPro" id="IPR029052">
    <property type="entry name" value="Metallo-depent_PP-like"/>
</dbReference>
<accession>A0A9X3UIY6</accession>
<organism evidence="6 7">
    <name type="scientific">Hoeflea prorocentri</name>
    <dbReference type="NCBI Taxonomy" id="1922333"/>
    <lineage>
        <taxon>Bacteria</taxon>
        <taxon>Pseudomonadati</taxon>
        <taxon>Pseudomonadota</taxon>
        <taxon>Alphaproteobacteria</taxon>
        <taxon>Hyphomicrobiales</taxon>
        <taxon>Rhizobiaceae</taxon>
        <taxon>Hoeflea</taxon>
    </lineage>
</organism>
<evidence type="ECO:0000256" key="2">
    <source>
        <dbReference type="ARBA" id="ARBA00022801"/>
    </source>
</evidence>
<dbReference type="InterPro" id="IPR050884">
    <property type="entry name" value="CNP_phosphodiesterase-III"/>
</dbReference>
<dbReference type="AlphaFoldDB" id="A0A9X3UIY6"/>
<dbReference type="InterPro" id="IPR004843">
    <property type="entry name" value="Calcineurin-like_PHP"/>
</dbReference>
<comment type="similarity">
    <text evidence="4">Belongs to the cyclic nucleotide phosphodiesterase class-III family.</text>
</comment>
<dbReference type="GO" id="GO:0046872">
    <property type="term" value="F:metal ion binding"/>
    <property type="evidence" value="ECO:0007669"/>
    <property type="project" value="UniProtKB-KW"/>
</dbReference>
<sequence>MFRLAHISDIHLGPLPRLSARELASKRITGYINWHRNRGKRLFGNILESLLDDIRAADPDHLAVTGDLVNLATKAEIMAATQWLVETGDPQDVSVVPGNHDAYVPGAFEALSHAWRPYMLGDDEALSTSGDNLFPYCRVRGNVALIGVSTASATPPFSANGIFGRRQALALRQHLVEAENEGLFRVVMIHHPPVRGAAKTYKRMLGIRRFGAVMRSAGAELVLHGHTHLDTLYRLPGKDADVPVVGVPSASEALGGHRPASGYNLFTISGAPGAWSCRLDRYGLDADSRSFEVFRSEEL</sequence>
<comment type="caution">
    <text evidence="6">The sequence shown here is derived from an EMBL/GenBank/DDBJ whole genome shotgun (WGS) entry which is preliminary data.</text>
</comment>
<evidence type="ECO:0000259" key="5">
    <source>
        <dbReference type="Pfam" id="PF00149"/>
    </source>
</evidence>
<evidence type="ECO:0000256" key="1">
    <source>
        <dbReference type="ARBA" id="ARBA00022723"/>
    </source>
</evidence>
<keyword evidence="3" id="KW-0408">Iron</keyword>
<dbReference type="RefSeq" id="WP_267988785.1">
    <property type="nucleotide sequence ID" value="NZ_JAPJZI010000001.1"/>
</dbReference>
<protein>
    <submittedName>
        <fullName evidence="6">Metallophosphoesterase</fullName>
    </submittedName>
</protein>
<evidence type="ECO:0000313" key="7">
    <source>
        <dbReference type="Proteomes" id="UP001151234"/>
    </source>
</evidence>
<evidence type="ECO:0000256" key="3">
    <source>
        <dbReference type="ARBA" id="ARBA00023004"/>
    </source>
</evidence>
<proteinExistence type="inferred from homology"/>
<dbReference type="Proteomes" id="UP001151234">
    <property type="component" value="Unassembled WGS sequence"/>
</dbReference>
<evidence type="ECO:0000313" key="6">
    <source>
        <dbReference type="EMBL" id="MDA5397321.1"/>
    </source>
</evidence>
<keyword evidence="2" id="KW-0378">Hydrolase</keyword>